<evidence type="ECO:0000313" key="2">
    <source>
        <dbReference type="EMBL" id="MDV3456998.1"/>
    </source>
</evidence>
<feature type="transmembrane region" description="Helical" evidence="1">
    <location>
        <begin position="21"/>
        <end position="47"/>
    </location>
</feature>
<gene>
    <name evidence="2" type="ORF">RZN05_08390</name>
</gene>
<name>A0ABU3Y746_9SPHN</name>
<dbReference type="EMBL" id="JAWJEJ010000001">
    <property type="protein sequence ID" value="MDV3456998.1"/>
    <property type="molecule type" value="Genomic_DNA"/>
</dbReference>
<dbReference type="Proteomes" id="UP001273531">
    <property type="component" value="Unassembled WGS sequence"/>
</dbReference>
<protein>
    <submittedName>
        <fullName evidence="2">Uncharacterized protein</fullName>
    </submittedName>
</protein>
<keyword evidence="3" id="KW-1185">Reference proteome</keyword>
<sequence>MTGRHNTRFRDKIMTYEAKNARNAFLAITVAFFASAILMAGAVGPAIA</sequence>
<proteinExistence type="predicted"/>
<accession>A0ABU3Y746</accession>
<keyword evidence="1" id="KW-1133">Transmembrane helix</keyword>
<dbReference type="RefSeq" id="WP_317226165.1">
    <property type="nucleotide sequence ID" value="NZ_JAWJEJ010000001.1"/>
</dbReference>
<keyword evidence="1" id="KW-0812">Transmembrane</keyword>
<keyword evidence="1" id="KW-0472">Membrane</keyword>
<reference evidence="2 3" key="1">
    <citation type="submission" date="2023-10" db="EMBL/GenBank/DDBJ databases">
        <title>Sphingomonas sp. HF-S4 16S ribosomal RNA gene Genome sequencing and assembly.</title>
        <authorList>
            <person name="Lee H."/>
        </authorList>
    </citation>
    <scope>NUCLEOTIDE SEQUENCE [LARGE SCALE GENOMIC DNA]</scope>
    <source>
        <strain evidence="2 3">HF-S4</strain>
    </source>
</reference>
<organism evidence="2 3">
    <name type="scientific">Sphingomonas agrestis</name>
    <dbReference type="NCBI Taxonomy" id="3080540"/>
    <lineage>
        <taxon>Bacteria</taxon>
        <taxon>Pseudomonadati</taxon>
        <taxon>Pseudomonadota</taxon>
        <taxon>Alphaproteobacteria</taxon>
        <taxon>Sphingomonadales</taxon>
        <taxon>Sphingomonadaceae</taxon>
        <taxon>Sphingomonas</taxon>
    </lineage>
</organism>
<evidence type="ECO:0000256" key="1">
    <source>
        <dbReference type="SAM" id="Phobius"/>
    </source>
</evidence>
<comment type="caution">
    <text evidence="2">The sequence shown here is derived from an EMBL/GenBank/DDBJ whole genome shotgun (WGS) entry which is preliminary data.</text>
</comment>
<evidence type="ECO:0000313" key="3">
    <source>
        <dbReference type="Proteomes" id="UP001273531"/>
    </source>
</evidence>